<dbReference type="EMBL" id="MBFS01001019">
    <property type="protein sequence ID" value="PVV01512.1"/>
    <property type="molecule type" value="Genomic_DNA"/>
</dbReference>
<dbReference type="Proteomes" id="UP000245609">
    <property type="component" value="Unassembled WGS sequence"/>
</dbReference>
<dbReference type="PANTHER" id="PTHR21148">
    <property type="entry name" value="THIOREDOXIN DOMAIN-CONTAINING PROTEIN 9"/>
    <property type="match status" value="1"/>
</dbReference>
<dbReference type="InterPro" id="IPR036249">
    <property type="entry name" value="Thioredoxin-like_sf"/>
</dbReference>
<accession>A0A2T9ZAB6</accession>
<dbReference type="SUPFAM" id="SSF52833">
    <property type="entry name" value="Thioredoxin-like"/>
    <property type="match status" value="1"/>
</dbReference>
<dbReference type="AlphaFoldDB" id="A0A2T9ZAB6"/>
<reference evidence="2 3" key="1">
    <citation type="journal article" date="2018" name="MBio">
        <title>Comparative Genomics Reveals the Core Gene Toolbox for the Fungus-Insect Symbiosis.</title>
        <authorList>
            <person name="Wang Y."/>
            <person name="Stata M."/>
            <person name="Wang W."/>
            <person name="Stajich J.E."/>
            <person name="White M.M."/>
            <person name="Moncalvo J.M."/>
        </authorList>
    </citation>
    <scope>NUCLEOTIDE SEQUENCE [LARGE SCALE GENOMIC DNA]</scope>
    <source>
        <strain evidence="2 3">SC-DP-2</strain>
    </source>
</reference>
<evidence type="ECO:0000313" key="2">
    <source>
        <dbReference type="EMBL" id="PVV01512.1"/>
    </source>
</evidence>
<name>A0A2T9ZAB6_9FUNG</name>
<proteinExistence type="predicted"/>
<organism evidence="2 3">
    <name type="scientific">Smittium megazygosporum</name>
    <dbReference type="NCBI Taxonomy" id="133381"/>
    <lineage>
        <taxon>Eukaryota</taxon>
        <taxon>Fungi</taxon>
        <taxon>Fungi incertae sedis</taxon>
        <taxon>Zoopagomycota</taxon>
        <taxon>Kickxellomycotina</taxon>
        <taxon>Harpellomycetes</taxon>
        <taxon>Harpellales</taxon>
        <taxon>Legeriomycetaceae</taxon>
        <taxon>Smittium</taxon>
    </lineage>
</organism>
<keyword evidence="3" id="KW-1185">Reference proteome</keyword>
<dbReference type="Gene3D" id="3.40.30.10">
    <property type="entry name" value="Glutaredoxin"/>
    <property type="match status" value="1"/>
</dbReference>
<dbReference type="Pfam" id="PF00085">
    <property type="entry name" value="Thioredoxin"/>
    <property type="match status" value="1"/>
</dbReference>
<dbReference type="STRING" id="133381.A0A2T9ZAB6"/>
<feature type="domain" description="Thioredoxin" evidence="1">
    <location>
        <begin position="56"/>
        <end position="108"/>
    </location>
</feature>
<evidence type="ECO:0000259" key="1">
    <source>
        <dbReference type="Pfam" id="PF00085"/>
    </source>
</evidence>
<protein>
    <recommendedName>
        <fullName evidence="1">Thioredoxin domain-containing protein</fullName>
    </recommendedName>
</protein>
<dbReference type="InterPro" id="IPR013766">
    <property type="entry name" value="Thioredoxin_domain"/>
</dbReference>
<gene>
    <name evidence="2" type="ORF">BB560_004065</name>
</gene>
<comment type="caution">
    <text evidence="2">The sequence shown here is derived from an EMBL/GenBank/DDBJ whole genome shotgun (WGS) entry which is preliminary data.</text>
</comment>
<dbReference type="OrthoDB" id="10257948at2759"/>
<evidence type="ECO:0000313" key="3">
    <source>
        <dbReference type="Proteomes" id="UP000245609"/>
    </source>
</evidence>
<sequence>MSSDLDFDSDLEFLNNDDEYQKIIQQRKNELKAEYDRLADLKANGYMEYVEISNEKELMDTIKSISIRFVKVNVEALPWLSKKINLKVLPTLIVYSKGKVFEKLVGFDELGNSDQFETSSLEKWFNKIGIIG</sequence>